<feature type="transmembrane region" description="Helical" evidence="9">
    <location>
        <begin position="189"/>
        <end position="211"/>
    </location>
</feature>
<dbReference type="InterPro" id="IPR004648">
    <property type="entry name" value="Oligpept_transpt"/>
</dbReference>
<dbReference type="NCBIfam" id="TIGR00727">
    <property type="entry name" value="ISP4_OPT"/>
    <property type="match status" value="1"/>
</dbReference>
<feature type="transmembrane region" description="Helical" evidence="9">
    <location>
        <begin position="605"/>
        <end position="625"/>
    </location>
</feature>
<comment type="similarity">
    <text evidence="2">Belongs to the oligopeptide OPT transporter family.</text>
</comment>
<feature type="transmembrane region" description="Helical" evidence="9">
    <location>
        <begin position="471"/>
        <end position="491"/>
    </location>
</feature>
<feature type="transmembrane region" description="Helical" evidence="9">
    <location>
        <begin position="232"/>
        <end position="252"/>
    </location>
</feature>
<evidence type="ECO:0000256" key="3">
    <source>
        <dbReference type="ARBA" id="ARBA00022448"/>
    </source>
</evidence>
<comment type="caution">
    <text evidence="10">The sequence shown here is derived from an EMBL/GenBank/DDBJ whole genome shotgun (WGS) entry which is preliminary data.</text>
</comment>
<feature type="transmembrane region" description="Helical" evidence="9">
    <location>
        <begin position="395"/>
        <end position="417"/>
    </location>
</feature>
<keyword evidence="6" id="KW-0653">Protein transport</keyword>
<keyword evidence="8 9" id="KW-0472">Membrane</keyword>
<dbReference type="InterPro" id="IPR004813">
    <property type="entry name" value="OPT"/>
</dbReference>
<feature type="transmembrane region" description="Helical" evidence="9">
    <location>
        <begin position="573"/>
        <end position="593"/>
    </location>
</feature>
<evidence type="ECO:0000256" key="4">
    <source>
        <dbReference type="ARBA" id="ARBA00022692"/>
    </source>
</evidence>
<comment type="subcellular location">
    <subcellularLocation>
        <location evidence="1">Membrane</location>
        <topology evidence="1">Multi-pass membrane protein</topology>
    </subcellularLocation>
</comment>
<proteinExistence type="inferred from homology"/>
<dbReference type="EMBL" id="BTGD01000016">
    <property type="protein sequence ID" value="GMM57712.1"/>
    <property type="molecule type" value="Genomic_DNA"/>
</dbReference>
<evidence type="ECO:0000256" key="6">
    <source>
        <dbReference type="ARBA" id="ARBA00022927"/>
    </source>
</evidence>
<dbReference type="AlphaFoldDB" id="A0AAV5S4E8"/>
<evidence type="ECO:0000256" key="9">
    <source>
        <dbReference type="SAM" id="Phobius"/>
    </source>
</evidence>
<evidence type="ECO:0000256" key="5">
    <source>
        <dbReference type="ARBA" id="ARBA00022856"/>
    </source>
</evidence>
<evidence type="ECO:0000313" key="11">
    <source>
        <dbReference type="Proteomes" id="UP001377567"/>
    </source>
</evidence>
<feature type="transmembrane region" description="Helical" evidence="9">
    <location>
        <begin position="264"/>
        <end position="285"/>
    </location>
</feature>
<dbReference type="NCBIfam" id="TIGR00728">
    <property type="entry name" value="OPT_sfam"/>
    <property type="match status" value="1"/>
</dbReference>
<dbReference type="Proteomes" id="UP001377567">
    <property type="component" value="Unassembled WGS sequence"/>
</dbReference>
<gene>
    <name evidence="10" type="ORF">DAKH74_043280</name>
</gene>
<reference evidence="10 11" key="1">
    <citation type="journal article" date="2023" name="Elife">
        <title>Identification of key yeast species and microbe-microbe interactions impacting larval growth of Drosophila in the wild.</title>
        <authorList>
            <person name="Mure A."/>
            <person name="Sugiura Y."/>
            <person name="Maeda R."/>
            <person name="Honda K."/>
            <person name="Sakurai N."/>
            <person name="Takahashi Y."/>
            <person name="Watada M."/>
            <person name="Katoh T."/>
            <person name="Gotoh A."/>
            <person name="Gotoh Y."/>
            <person name="Taniguchi I."/>
            <person name="Nakamura K."/>
            <person name="Hayashi T."/>
            <person name="Katayama T."/>
            <person name="Uemura T."/>
            <person name="Hattori Y."/>
        </authorList>
    </citation>
    <scope>NUCLEOTIDE SEQUENCE [LARGE SCALE GENOMIC DNA]</scope>
    <source>
        <strain evidence="10 11">KH-74</strain>
    </source>
</reference>
<dbReference type="GO" id="GO:0035673">
    <property type="term" value="F:oligopeptide transmembrane transporter activity"/>
    <property type="evidence" value="ECO:0007669"/>
    <property type="project" value="InterPro"/>
</dbReference>
<dbReference type="Pfam" id="PF03169">
    <property type="entry name" value="OPT"/>
    <property type="match status" value="1"/>
</dbReference>
<sequence length="868" mass="99146">MEYKEENNSSNDSDVSKIELKYELKKDLTNSDSIEVSDLKTEYLIVLFKQLGYSEKTLDDIPEELSYIITSSERLTTEEAVEILKKGVEDHYADENIPSHQYEDWIRLSTMDDLITDELDVFLAKAYAAMLKFSSPYLEVRAVTQTTDDTEVPIETVRSYFLAIVWSIVGSGFNEFFSHRLITISVSTSVIQIVLHFCGTFWARYMPCWGFNIGKRRIALNIETPWSKKEQMFATLLFSISMGTFYTHYNLLTLKMKYHVHLNFGYQFLLSLSVQFLGFGFAGILRRFVVYPVKAMWPGILPTLALNNALCNHTSERAKRQYKVFGYSFLFIFIYQWFPSYIIGILNTFNWMTWIAPNNIDLANITGGVTGLGFNPIASFDWNVLGNLGPLVTPFWSLVHQYVAAVLAALIVIAVYYSNYANTGYLPMFTQGLYTNTGEPFVVREILNEKNEMDVAKYQAYSPPFYTAGNLVSYGCFIACYPLMIVYSMFVHTKLLSTSFKSFFRSCMSLLKKETWMNMNSKDGGVLQDFDDIHCNMMKKYDEVPDWWYFAILLLALMFGIIIIEVYHTNTPVWGLFVSIGFNAAFLIPVTLLESIASVSLGLNLLIEMIVGYALPGNPFALMIIKAFGYNIDGQSDNYVSNMKLAHYAKIPPVPLFRGQCFIVLLQIFVNMGVLNWQASNIKGFCTPKQTAKFTCPDITTFFNSSIVWGAVGPKRIFNDIYPILRWCWLIGACLGVFFGAWKRWGGKYMPRNFDPVVFIVGMLSLGPPYGLMYYTPSFLVGVFSQFYIRRYHIRIWERYNYLVQSGLSAGLVFVSIIIFFAVQYKDTQFSWWGNNVPYAGADGTGLPRLNVTDLPKGYFGPDPGHYP</sequence>
<keyword evidence="7 9" id="KW-1133">Transmembrane helix</keyword>
<name>A0AAV5S4E8_MAUHU</name>
<keyword evidence="5" id="KW-0571">Peptide transport</keyword>
<keyword evidence="11" id="KW-1185">Reference proteome</keyword>
<keyword evidence="3" id="KW-0813">Transport</keyword>
<protein>
    <submittedName>
        <fullName evidence="10">Opt2 protein</fullName>
    </submittedName>
</protein>
<feature type="transmembrane region" description="Helical" evidence="9">
    <location>
        <begin position="324"/>
        <end position="342"/>
    </location>
</feature>
<evidence type="ECO:0000256" key="2">
    <source>
        <dbReference type="ARBA" id="ARBA00008807"/>
    </source>
</evidence>
<evidence type="ECO:0000256" key="1">
    <source>
        <dbReference type="ARBA" id="ARBA00004141"/>
    </source>
</evidence>
<accession>A0AAV5S4E8</accession>
<keyword evidence="4 9" id="KW-0812">Transmembrane</keyword>
<dbReference type="GO" id="GO:0016020">
    <property type="term" value="C:membrane"/>
    <property type="evidence" value="ECO:0007669"/>
    <property type="project" value="UniProtKB-SubCell"/>
</dbReference>
<feature type="transmembrane region" description="Helical" evidence="9">
    <location>
        <begin position="801"/>
        <end position="823"/>
    </location>
</feature>
<evidence type="ECO:0000313" key="10">
    <source>
        <dbReference type="EMBL" id="GMM57712.1"/>
    </source>
</evidence>
<feature type="transmembrane region" description="Helical" evidence="9">
    <location>
        <begin position="547"/>
        <end position="567"/>
    </location>
</feature>
<evidence type="ECO:0000256" key="8">
    <source>
        <dbReference type="ARBA" id="ARBA00023136"/>
    </source>
</evidence>
<dbReference type="GO" id="GO:0015031">
    <property type="term" value="P:protein transport"/>
    <property type="evidence" value="ECO:0007669"/>
    <property type="project" value="UniProtKB-KW"/>
</dbReference>
<evidence type="ECO:0000256" key="7">
    <source>
        <dbReference type="ARBA" id="ARBA00022989"/>
    </source>
</evidence>
<feature type="transmembrane region" description="Helical" evidence="9">
    <location>
        <begin position="724"/>
        <end position="742"/>
    </location>
</feature>
<organism evidence="10 11">
    <name type="scientific">Maudiozyma humilis</name>
    <name type="common">Sour dough yeast</name>
    <name type="synonym">Kazachstania humilis</name>
    <dbReference type="NCBI Taxonomy" id="51915"/>
    <lineage>
        <taxon>Eukaryota</taxon>
        <taxon>Fungi</taxon>
        <taxon>Dikarya</taxon>
        <taxon>Ascomycota</taxon>
        <taxon>Saccharomycotina</taxon>
        <taxon>Saccharomycetes</taxon>
        <taxon>Saccharomycetales</taxon>
        <taxon>Saccharomycetaceae</taxon>
        <taxon>Maudiozyma</taxon>
    </lineage>
</organism>
<dbReference type="PANTHER" id="PTHR22601">
    <property type="entry name" value="ISP4 LIKE PROTEIN"/>
    <property type="match status" value="1"/>
</dbReference>